<reference evidence="2" key="1">
    <citation type="submission" date="2011-05" db="EMBL/GenBank/DDBJ databases">
        <authorList>
            <person name="Richards S.R."/>
            <person name="Qu J."/>
            <person name="Jiang H."/>
            <person name="Jhangiani S.N."/>
            <person name="Agravi P."/>
            <person name="Goodspeed R."/>
            <person name="Gross S."/>
            <person name="Mandapat C."/>
            <person name="Jackson L."/>
            <person name="Mathew T."/>
            <person name="Pu L."/>
            <person name="Thornton R."/>
            <person name="Saada N."/>
            <person name="Wilczek-Boney K.B."/>
            <person name="Lee S."/>
            <person name="Kovar C."/>
            <person name="Wu Y."/>
            <person name="Scherer S.E."/>
            <person name="Worley K.C."/>
            <person name="Muzny D.M."/>
            <person name="Gibbs R."/>
        </authorList>
    </citation>
    <scope>NUCLEOTIDE SEQUENCE</scope>
    <source>
        <strain evidence="2">Brora</strain>
    </source>
</reference>
<keyword evidence="2" id="KW-1185">Reference proteome</keyword>
<evidence type="ECO:0000313" key="2">
    <source>
        <dbReference type="Proteomes" id="UP000014500"/>
    </source>
</evidence>
<dbReference type="AlphaFoldDB" id="T1IWI4"/>
<evidence type="ECO:0000313" key="1">
    <source>
        <dbReference type="EnsemblMetazoa" id="SMAR005554-PA"/>
    </source>
</evidence>
<name>T1IWI4_STRMM</name>
<sequence length="110" mass="12686">MSFAHVVIFECKWLQLSECANTMKRSCVYSATEKTKELEYSQGVDEGNMLWLVHIWCSHHSVTCRKMVAQCILGLKSQTLDEILGAQKRSMIPVEWIVIGNFFFAINFYS</sequence>
<reference evidence="1" key="2">
    <citation type="submission" date="2015-02" db="UniProtKB">
        <authorList>
            <consortium name="EnsemblMetazoa"/>
        </authorList>
    </citation>
    <scope>IDENTIFICATION</scope>
</reference>
<protein>
    <submittedName>
        <fullName evidence="1">Uncharacterized protein</fullName>
    </submittedName>
</protein>
<proteinExistence type="predicted"/>
<dbReference type="EnsemblMetazoa" id="SMAR005554-RA">
    <property type="protein sequence ID" value="SMAR005554-PA"/>
    <property type="gene ID" value="SMAR005554"/>
</dbReference>
<dbReference type="HOGENOM" id="CLU_2174101_0_0_1"/>
<dbReference type="EMBL" id="JH431619">
    <property type="status" value="NOT_ANNOTATED_CDS"/>
    <property type="molecule type" value="Genomic_DNA"/>
</dbReference>
<accession>T1IWI4</accession>
<dbReference type="Proteomes" id="UP000014500">
    <property type="component" value="Unassembled WGS sequence"/>
</dbReference>
<organism evidence="1 2">
    <name type="scientific">Strigamia maritima</name>
    <name type="common">European centipede</name>
    <name type="synonym">Geophilus maritimus</name>
    <dbReference type="NCBI Taxonomy" id="126957"/>
    <lineage>
        <taxon>Eukaryota</taxon>
        <taxon>Metazoa</taxon>
        <taxon>Ecdysozoa</taxon>
        <taxon>Arthropoda</taxon>
        <taxon>Myriapoda</taxon>
        <taxon>Chilopoda</taxon>
        <taxon>Pleurostigmophora</taxon>
        <taxon>Geophilomorpha</taxon>
        <taxon>Linotaeniidae</taxon>
        <taxon>Strigamia</taxon>
    </lineage>
</organism>